<dbReference type="AlphaFoldDB" id="A0A834IDC8"/>
<evidence type="ECO:0000313" key="2">
    <source>
        <dbReference type="EMBL" id="KAF7271767.1"/>
    </source>
</evidence>
<feature type="non-terminal residue" evidence="2">
    <location>
        <position position="1"/>
    </location>
</feature>
<feature type="compositionally biased region" description="Polar residues" evidence="1">
    <location>
        <begin position="74"/>
        <end position="86"/>
    </location>
</feature>
<comment type="caution">
    <text evidence="2">The sequence shown here is derived from an EMBL/GenBank/DDBJ whole genome shotgun (WGS) entry which is preliminary data.</text>
</comment>
<dbReference type="EMBL" id="JAACXV010013901">
    <property type="protein sequence ID" value="KAF7271767.1"/>
    <property type="molecule type" value="Genomic_DNA"/>
</dbReference>
<feature type="region of interest" description="Disordered" evidence="1">
    <location>
        <begin position="74"/>
        <end position="105"/>
    </location>
</feature>
<accession>A0A834IDC8</accession>
<reference evidence="2" key="1">
    <citation type="submission" date="2020-08" db="EMBL/GenBank/DDBJ databases">
        <title>Genome sequencing and assembly of the red palm weevil Rhynchophorus ferrugineus.</title>
        <authorList>
            <person name="Dias G.B."/>
            <person name="Bergman C.M."/>
            <person name="Manee M."/>
        </authorList>
    </citation>
    <scope>NUCLEOTIDE SEQUENCE</scope>
    <source>
        <strain evidence="2">AA-2017</strain>
        <tissue evidence="2">Whole larva</tissue>
    </source>
</reference>
<evidence type="ECO:0000256" key="1">
    <source>
        <dbReference type="SAM" id="MobiDB-lite"/>
    </source>
</evidence>
<evidence type="ECO:0000313" key="3">
    <source>
        <dbReference type="Proteomes" id="UP000625711"/>
    </source>
</evidence>
<dbReference type="Proteomes" id="UP000625711">
    <property type="component" value="Unassembled WGS sequence"/>
</dbReference>
<name>A0A834IDC8_RHYFE</name>
<proteinExistence type="predicted"/>
<sequence length="105" mass="11881">MMEQQFNNTITRWRKKGNRQLDFHCFKNKLTQGQRVVTRNRSEKIRIPTLAVIESLSCVTKRCVCDSGSGPANISKSYGVPQTRTTHPPAAIPDKIPYEHPGIVT</sequence>
<organism evidence="2 3">
    <name type="scientific">Rhynchophorus ferrugineus</name>
    <name type="common">Red palm weevil</name>
    <name type="synonym">Curculio ferrugineus</name>
    <dbReference type="NCBI Taxonomy" id="354439"/>
    <lineage>
        <taxon>Eukaryota</taxon>
        <taxon>Metazoa</taxon>
        <taxon>Ecdysozoa</taxon>
        <taxon>Arthropoda</taxon>
        <taxon>Hexapoda</taxon>
        <taxon>Insecta</taxon>
        <taxon>Pterygota</taxon>
        <taxon>Neoptera</taxon>
        <taxon>Endopterygota</taxon>
        <taxon>Coleoptera</taxon>
        <taxon>Polyphaga</taxon>
        <taxon>Cucujiformia</taxon>
        <taxon>Curculionidae</taxon>
        <taxon>Dryophthorinae</taxon>
        <taxon>Rhynchophorus</taxon>
    </lineage>
</organism>
<gene>
    <name evidence="2" type="ORF">GWI33_015397</name>
</gene>
<protein>
    <submittedName>
        <fullName evidence="2">Uncharacterized protein</fullName>
    </submittedName>
</protein>
<keyword evidence="3" id="KW-1185">Reference proteome</keyword>